<dbReference type="Gene3D" id="2.60.40.380">
    <property type="entry name" value="Purple acid phosphatase-like, N-terminal"/>
    <property type="match status" value="1"/>
</dbReference>
<evidence type="ECO:0000256" key="1">
    <source>
        <dbReference type="SAM" id="SignalP"/>
    </source>
</evidence>
<dbReference type="Pfam" id="PF09423">
    <property type="entry name" value="PhoD"/>
    <property type="match status" value="1"/>
</dbReference>
<dbReference type="InterPro" id="IPR032093">
    <property type="entry name" value="PhoD_N"/>
</dbReference>
<dbReference type="InterPro" id="IPR029052">
    <property type="entry name" value="Metallo-depent_PP-like"/>
</dbReference>
<feature type="domain" description="PhoD-like phosphatase metallophosphatase" evidence="2">
    <location>
        <begin position="146"/>
        <end position="508"/>
    </location>
</feature>
<protein>
    <submittedName>
        <fullName evidence="4">Secreted alkaline phosphatase</fullName>
    </submittedName>
</protein>
<feature type="domain" description="Phospholipase D N-terminal" evidence="3">
    <location>
        <begin position="44"/>
        <end position="135"/>
    </location>
</feature>
<proteinExistence type="predicted"/>
<organism evidence="4">
    <name type="scientific">Aurantimonas coralicida</name>
    <dbReference type="NCBI Taxonomy" id="182270"/>
    <lineage>
        <taxon>Bacteria</taxon>
        <taxon>Pseudomonadati</taxon>
        <taxon>Pseudomonadota</taxon>
        <taxon>Alphaproteobacteria</taxon>
        <taxon>Hyphomicrobiales</taxon>
        <taxon>Aurantimonadaceae</taxon>
        <taxon>Aurantimonas</taxon>
    </lineage>
</organism>
<evidence type="ECO:0000313" key="4">
    <source>
        <dbReference type="EMBL" id="BAT26544.1"/>
    </source>
</evidence>
<dbReference type="InterPro" id="IPR038607">
    <property type="entry name" value="PhoD-like_sf"/>
</dbReference>
<dbReference type="SUPFAM" id="SSF56300">
    <property type="entry name" value="Metallo-dependent phosphatases"/>
    <property type="match status" value="1"/>
</dbReference>
<sequence>MSAKRFPLSRRRFLASSGAAALVAGSGLAMPAISRAASRPAFTHGVQTGDVDATSGMVWTRADRPSRIDFEWATTESFADAKKLHSLTTLPESDFTAKRLIAGLPSDQEIFWCAVATDLGDVNGVSEPIVGRFRTAPASRRSIRFAWSGDTVGQGWGIDESRGGMKAYATMAKHEPDFFLHSGDTIYADGPLKESVELADGSVWKNLLIPEKEKVAETLDEYRGQWKYNLMDKNVQAMNARVPTFFQWDDHEVINNWSSAKDLTADDRYAVKDIALLAARSARAFHEMTPIGYVAEEPGRVYRKIAYGPLLDVFFLDLRSYRGGNTEGLETEASEATQMMGAEQIAWLKRELAKSDATWKVIASDMPIGLVVWDNVGDRKLVEAVSNNDGGAPKGREMEFADLLRFIKSAGIANTVWLTADVHYTAAHHYSPDRAAFQDFDPFWEFVSGPIHAGTFGPNDLDKTFGPEVRFVKAPTEEQGANLPPSMGLQFFGLVEIDGDSEQMTVRLMDADDTELWTTTLDPVRRG</sequence>
<feature type="chain" id="PRO_5006057889" evidence="1">
    <location>
        <begin position="32"/>
        <end position="527"/>
    </location>
</feature>
<keyword evidence="1" id="KW-0732">Signal</keyword>
<dbReference type="RefSeq" id="WP_024351909.1">
    <property type="nucleotide sequence ID" value="NZ_BBWN01000042.1"/>
</dbReference>
<name>A0A0P0YYC8_9HYPH</name>
<dbReference type="InterPro" id="IPR018946">
    <property type="entry name" value="PhoD-like_MPP"/>
</dbReference>
<accession>A0A0P0YYC8</accession>
<evidence type="ECO:0000259" key="3">
    <source>
        <dbReference type="Pfam" id="PF16655"/>
    </source>
</evidence>
<dbReference type="PANTHER" id="PTHR43606">
    <property type="entry name" value="PHOSPHATASE, PUTATIVE (AFU_ORTHOLOGUE AFUA_6G08710)-RELATED"/>
    <property type="match status" value="1"/>
</dbReference>
<dbReference type="CDD" id="cd07389">
    <property type="entry name" value="MPP_PhoD"/>
    <property type="match status" value="1"/>
</dbReference>
<feature type="signal peptide" evidence="1">
    <location>
        <begin position="1"/>
        <end position="31"/>
    </location>
</feature>
<dbReference type="PANTHER" id="PTHR43606:SF1">
    <property type="entry name" value="PHOD-LIKE PHOSPHATASE METALLOPHOSPHATASE DOMAIN-CONTAINING PROTEIN"/>
    <property type="match status" value="1"/>
</dbReference>
<dbReference type="Pfam" id="PF16655">
    <property type="entry name" value="PhoD_N"/>
    <property type="match status" value="1"/>
</dbReference>
<dbReference type="InterPro" id="IPR052900">
    <property type="entry name" value="Phospholipid_Metab_Enz"/>
</dbReference>
<dbReference type="AlphaFoldDB" id="A0A0P0YYC8"/>
<dbReference type="PROSITE" id="PS51318">
    <property type="entry name" value="TAT"/>
    <property type="match status" value="1"/>
</dbReference>
<dbReference type="Gene3D" id="3.60.21.70">
    <property type="entry name" value="PhoD-like phosphatase"/>
    <property type="match status" value="1"/>
</dbReference>
<dbReference type="EMBL" id="LC066372">
    <property type="protein sequence ID" value="BAT26544.1"/>
    <property type="molecule type" value="Genomic_DNA"/>
</dbReference>
<evidence type="ECO:0000259" key="2">
    <source>
        <dbReference type="Pfam" id="PF09423"/>
    </source>
</evidence>
<reference evidence="4" key="1">
    <citation type="journal article" date="2015" name="Proc. Natl. Acad. Sci. U.S.A.">
        <title>Bacterial clade with the ribosomal RNA operon on a small plasmid rather than the chromosome.</title>
        <authorList>
            <person name="Anda M."/>
            <person name="Ohtsubo Y."/>
            <person name="Okubo T."/>
            <person name="Sugawara M."/>
            <person name="Nagata Y."/>
            <person name="Tsuda M."/>
            <person name="Minamisawa K."/>
            <person name="Mitsui H."/>
        </authorList>
    </citation>
    <scope>NUCLEOTIDE SEQUENCE</scope>
    <source>
        <strain evidence="4">DSM 14790</strain>
    </source>
</reference>
<dbReference type="InterPro" id="IPR006311">
    <property type="entry name" value="TAT_signal"/>
</dbReference>